<organism evidence="1 2">
    <name type="scientific">Rhizobium rhizogenes</name>
    <name type="common">Agrobacterium rhizogenes</name>
    <dbReference type="NCBI Taxonomy" id="359"/>
    <lineage>
        <taxon>Bacteria</taxon>
        <taxon>Pseudomonadati</taxon>
        <taxon>Pseudomonadota</taxon>
        <taxon>Alphaproteobacteria</taxon>
        <taxon>Hyphomicrobiales</taxon>
        <taxon>Rhizobiaceae</taxon>
        <taxon>Rhizobium/Agrobacterium group</taxon>
        <taxon>Rhizobium</taxon>
    </lineage>
</organism>
<protein>
    <submittedName>
        <fullName evidence="1">Uncharacterized protein</fullName>
    </submittedName>
</protein>
<dbReference type="AlphaFoldDB" id="A0AA92C4G0"/>
<reference evidence="1 2" key="1">
    <citation type="submission" date="2018-04" db="EMBL/GenBank/DDBJ databases">
        <authorList>
            <person name="Hagen T."/>
        </authorList>
    </citation>
    <scope>NUCLEOTIDE SEQUENCE [LARGE SCALE GENOMIC DNA]</scope>
    <source>
        <strain evidence="1 2">TPD7009</strain>
    </source>
</reference>
<sequence length="137" mass="14790">MGGAVRNRLAHLRFGQKNREEIPMAGPHRTYGFNETTSVIRPQPSESLTIDKLVPVAVAGAPHVGAMMLLTEKSKSSGDARIVTAEAQPDFPTANALPDEDVSTRAASIFRDENLYAVIAVEHDRSDLQRGVISSPP</sequence>
<gene>
    <name evidence="1" type="ORF">DC430_08560</name>
</gene>
<dbReference type="Proteomes" id="UP000244335">
    <property type="component" value="Unassembled WGS sequence"/>
</dbReference>
<name>A0AA92C4G0_RHIRH</name>
<dbReference type="EMBL" id="QDFR01000002">
    <property type="protein sequence ID" value="PVE55252.1"/>
    <property type="molecule type" value="Genomic_DNA"/>
</dbReference>
<proteinExistence type="predicted"/>
<evidence type="ECO:0000313" key="2">
    <source>
        <dbReference type="Proteomes" id="UP000244335"/>
    </source>
</evidence>
<comment type="caution">
    <text evidence="1">The sequence shown here is derived from an EMBL/GenBank/DDBJ whole genome shotgun (WGS) entry which is preliminary data.</text>
</comment>
<accession>A0AA92C4G0</accession>
<evidence type="ECO:0000313" key="1">
    <source>
        <dbReference type="EMBL" id="PVE55252.1"/>
    </source>
</evidence>